<comment type="caution">
    <text evidence="2">The sequence shown here is derived from an EMBL/GenBank/DDBJ whole genome shotgun (WGS) entry which is preliminary data.</text>
</comment>
<keyword evidence="3" id="KW-1185">Reference proteome</keyword>
<gene>
    <name evidence="2" type="ORF">GCM10023335_55990</name>
</gene>
<dbReference type="EMBL" id="BAABKB010000023">
    <property type="protein sequence ID" value="GAA5023328.1"/>
    <property type="molecule type" value="Genomic_DNA"/>
</dbReference>
<organism evidence="2 3">
    <name type="scientific">Streptomyces siamensis</name>
    <dbReference type="NCBI Taxonomy" id="1274986"/>
    <lineage>
        <taxon>Bacteria</taxon>
        <taxon>Bacillati</taxon>
        <taxon>Actinomycetota</taxon>
        <taxon>Actinomycetes</taxon>
        <taxon>Kitasatosporales</taxon>
        <taxon>Streptomycetaceae</taxon>
        <taxon>Streptomyces</taxon>
    </lineage>
</organism>
<evidence type="ECO:0000313" key="3">
    <source>
        <dbReference type="Proteomes" id="UP001501759"/>
    </source>
</evidence>
<sequence>MEQLPQRTRQNSLAEHAHPSVRHLTLARPAAGVPSRLPQSVISVRPRQVTLDHLPEGWQATQITSHPAVTQPNGIFSAMARWTIAIAIATFVSKATGPAICAGTPAGAGTARVPVLGG</sequence>
<reference evidence="3" key="1">
    <citation type="journal article" date="2019" name="Int. J. Syst. Evol. Microbiol.">
        <title>The Global Catalogue of Microorganisms (GCM) 10K type strain sequencing project: providing services to taxonomists for standard genome sequencing and annotation.</title>
        <authorList>
            <consortium name="The Broad Institute Genomics Platform"/>
            <consortium name="The Broad Institute Genome Sequencing Center for Infectious Disease"/>
            <person name="Wu L."/>
            <person name="Ma J."/>
        </authorList>
    </citation>
    <scope>NUCLEOTIDE SEQUENCE [LARGE SCALE GENOMIC DNA]</scope>
    <source>
        <strain evidence="3">JCM 18409</strain>
    </source>
</reference>
<evidence type="ECO:0000256" key="1">
    <source>
        <dbReference type="SAM" id="MobiDB-lite"/>
    </source>
</evidence>
<proteinExistence type="predicted"/>
<feature type="compositionally biased region" description="Polar residues" evidence="1">
    <location>
        <begin position="1"/>
        <end position="13"/>
    </location>
</feature>
<name>A0ABP9J7Q2_9ACTN</name>
<dbReference type="Proteomes" id="UP001501759">
    <property type="component" value="Unassembled WGS sequence"/>
</dbReference>
<feature type="region of interest" description="Disordered" evidence="1">
    <location>
        <begin position="1"/>
        <end position="21"/>
    </location>
</feature>
<evidence type="ECO:0000313" key="2">
    <source>
        <dbReference type="EMBL" id="GAA5023328.1"/>
    </source>
</evidence>
<protein>
    <submittedName>
        <fullName evidence="2">Uncharacterized protein</fullName>
    </submittedName>
</protein>
<accession>A0ABP9J7Q2</accession>